<dbReference type="AlphaFoldDB" id="A0A7X1AY24"/>
<dbReference type="PANTHER" id="PTHR11712">
    <property type="entry name" value="POLYKETIDE SYNTHASE-RELATED"/>
    <property type="match status" value="1"/>
</dbReference>
<evidence type="ECO:0000313" key="4">
    <source>
        <dbReference type="Proteomes" id="UP000525652"/>
    </source>
</evidence>
<dbReference type="Proteomes" id="UP000525652">
    <property type="component" value="Unassembled WGS sequence"/>
</dbReference>
<proteinExistence type="predicted"/>
<dbReference type="SUPFAM" id="SSF53901">
    <property type="entry name" value="Thiolase-like"/>
    <property type="match status" value="1"/>
</dbReference>
<protein>
    <recommendedName>
        <fullName evidence="2">Beta-ketoacyl synthase C-terminal domain-containing protein</fullName>
    </recommendedName>
</protein>
<name>A0A7X1AY24_9BACT</name>
<comment type="caution">
    <text evidence="3">The sequence shown here is derived from an EMBL/GenBank/DDBJ whole genome shotgun (WGS) entry which is preliminary data.</text>
</comment>
<evidence type="ECO:0000259" key="2">
    <source>
        <dbReference type="Pfam" id="PF02801"/>
    </source>
</evidence>
<dbReference type="RefSeq" id="WP_185691775.1">
    <property type="nucleotide sequence ID" value="NZ_JACHVA010000045.1"/>
</dbReference>
<dbReference type="PANTHER" id="PTHR11712:SF347">
    <property type="entry name" value="BETA KETOACYL-ACYL CARRIER PROTEIN SYNTHASE"/>
    <property type="match status" value="1"/>
</dbReference>
<evidence type="ECO:0000313" key="3">
    <source>
        <dbReference type="EMBL" id="MBC2601048.1"/>
    </source>
</evidence>
<dbReference type="Pfam" id="PF02801">
    <property type="entry name" value="Ketoacyl-synt_C"/>
    <property type="match status" value="1"/>
</dbReference>
<feature type="domain" description="Beta-ketoacyl synthase C-terminal" evidence="2">
    <location>
        <begin position="231"/>
        <end position="324"/>
    </location>
</feature>
<keyword evidence="1" id="KW-0808">Transferase</keyword>
<reference evidence="3 4" key="1">
    <citation type="submission" date="2020-07" db="EMBL/GenBank/DDBJ databases">
        <authorList>
            <person name="Feng X."/>
        </authorList>
    </citation>
    <scope>NUCLEOTIDE SEQUENCE [LARGE SCALE GENOMIC DNA]</scope>
    <source>
        <strain evidence="3 4">JCM14086</strain>
    </source>
</reference>
<dbReference type="InterPro" id="IPR014031">
    <property type="entry name" value="Ketoacyl_synth_C"/>
</dbReference>
<dbReference type="InterPro" id="IPR016039">
    <property type="entry name" value="Thiolase-like"/>
</dbReference>
<dbReference type="InterPro" id="IPR000794">
    <property type="entry name" value="Beta-ketoacyl_synthase"/>
</dbReference>
<dbReference type="GO" id="GO:0006633">
    <property type="term" value="P:fatty acid biosynthetic process"/>
    <property type="evidence" value="ECO:0007669"/>
    <property type="project" value="TreeGrafter"/>
</dbReference>
<gene>
    <name evidence="3" type="ORF">H5P30_04560</name>
</gene>
<dbReference type="EMBL" id="JACHVA010000045">
    <property type="protein sequence ID" value="MBC2601048.1"/>
    <property type="molecule type" value="Genomic_DNA"/>
</dbReference>
<sequence>MQTRSRSFIEWIDCVTPLGDSTENAAKLCADTVSLRPSPVLGERWESDLVPLSLFGSLEPTIPTSWGPILDRLLDRVPDAPWGTLRCPVIFCSSNFGVGHVLTLRKTGDRRHETFGTPQRSIRWICDRYGWGPHQQILSHACVSAQLGLNLAHEWIASGKAERVLVLSFDFLSAFVTGGFHALRILNGVLPQPFTEREIGSIGLGEGAAAAVIRRDSGDWTLSHPALYNEMFHMTANAPDGSGFIELFSRLADAIQGKKLWVKGHGTGTLDAGRMEATQIAQRMPDSPLISWKGSLGHTLGSCALVELAIALRAMESGTIPGTVGAGETPMSDSIARQSFSSQSFDGFLSLSNAFGGAHAGCLIQHA</sequence>
<evidence type="ECO:0000256" key="1">
    <source>
        <dbReference type="ARBA" id="ARBA00022679"/>
    </source>
</evidence>
<accession>A0A7X1AY24</accession>
<dbReference type="Gene3D" id="3.40.47.10">
    <property type="match status" value="2"/>
</dbReference>
<dbReference type="GO" id="GO:0004315">
    <property type="term" value="F:3-oxoacyl-[acyl-carrier-protein] synthase activity"/>
    <property type="evidence" value="ECO:0007669"/>
    <property type="project" value="TreeGrafter"/>
</dbReference>
<keyword evidence="4" id="KW-1185">Reference proteome</keyword>
<organism evidence="3 4">
    <name type="scientific">Puniceicoccus vermicola</name>
    <dbReference type="NCBI Taxonomy" id="388746"/>
    <lineage>
        <taxon>Bacteria</taxon>
        <taxon>Pseudomonadati</taxon>
        <taxon>Verrucomicrobiota</taxon>
        <taxon>Opitutia</taxon>
        <taxon>Puniceicoccales</taxon>
        <taxon>Puniceicoccaceae</taxon>
        <taxon>Puniceicoccus</taxon>
    </lineage>
</organism>